<evidence type="ECO:0000313" key="2">
    <source>
        <dbReference type="EMBL" id="HFI89922.1"/>
    </source>
</evidence>
<feature type="chain" id="PRO_5031460312" description="Outer membrane protein" evidence="1">
    <location>
        <begin position="22"/>
        <end position="309"/>
    </location>
</feature>
<evidence type="ECO:0008006" key="3">
    <source>
        <dbReference type="Google" id="ProtNLM"/>
    </source>
</evidence>
<sequence length="309" mass="35839">MKKLYILMVIITSLVITNSFAQQDSAKTDDEWKWHWGDEEDWGWNWSWDEDFDFGFSKSRPAISLNYGIANISRNGLNKEFVNPNLLELKLGYIKENSAWGKDDLINHRYRNVFILNESNKLAGKDAQGLEIESDMWKLGFERSSGYGYKLGENSGLIFYNGYTLNWSRIDFKYPQILTLLPDSEIDILNMYDETFRFGTSGVGGIRIKMIDNLMLDASYERSIVFQRHLFWKWAGSAIIESAAQGLLDKFIDEIFESSPYAGPVVSFVLKNALSYGIYELRQEKMNWPFNSEAPLSYDQFKFGLTFVF</sequence>
<protein>
    <recommendedName>
        <fullName evidence="3">Outer membrane protein</fullName>
    </recommendedName>
</protein>
<name>A0A7V2ZHB4_9BACT</name>
<accession>A0A7V2ZHB4</accession>
<dbReference type="AlphaFoldDB" id="A0A7V2ZHB4"/>
<comment type="caution">
    <text evidence="2">The sequence shown here is derived from an EMBL/GenBank/DDBJ whole genome shotgun (WGS) entry which is preliminary data.</text>
</comment>
<reference evidence="2" key="1">
    <citation type="journal article" date="2020" name="mSystems">
        <title>Genome- and Community-Level Interaction Insights into Carbon Utilization and Element Cycling Functions of Hydrothermarchaeota in Hydrothermal Sediment.</title>
        <authorList>
            <person name="Zhou Z."/>
            <person name="Liu Y."/>
            <person name="Xu W."/>
            <person name="Pan J."/>
            <person name="Luo Z.H."/>
            <person name="Li M."/>
        </authorList>
    </citation>
    <scope>NUCLEOTIDE SEQUENCE [LARGE SCALE GENOMIC DNA]</scope>
    <source>
        <strain evidence="2">SpSt-479</strain>
    </source>
</reference>
<gene>
    <name evidence="2" type="ORF">ENS31_00160</name>
</gene>
<evidence type="ECO:0000256" key="1">
    <source>
        <dbReference type="SAM" id="SignalP"/>
    </source>
</evidence>
<dbReference type="EMBL" id="DSUJ01000002">
    <property type="protein sequence ID" value="HFI89922.1"/>
    <property type="molecule type" value="Genomic_DNA"/>
</dbReference>
<keyword evidence="1" id="KW-0732">Signal</keyword>
<organism evidence="2">
    <name type="scientific">Ignavibacterium album</name>
    <dbReference type="NCBI Taxonomy" id="591197"/>
    <lineage>
        <taxon>Bacteria</taxon>
        <taxon>Pseudomonadati</taxon>
        <taxon>Ignavibacteriota</taxon>
        <taxon>Ignavibacteria</taxon>
        <taxon>Ignavibacteriales</taxon>
        <taxon>Ignavibacteriaceae</taxon>
        <taxon>Ignavibacterium</taxon>
    </lineage>
</organism>
<feature type="signal peptide" evidence="1">
    <location>
        <begin position="1"/>
        <end position="21"/>
    </location>
</feature>
<proteinExistence type="predicted"/>